<dbReference type="Proteomes" id="UP000747542">
    <property type="component" value="Unassembled WGS sequence"/>
</dbReference>
<dbReference type="PROSITE" id="PS50940">
    <property type="entry name" value="CHIT_BIND_II"/>
    <property type="match status" value="3"/>
</dbReference>
<feature type="signal peptide" evidence="2">
    <location>
        <begin position="1"/>
        <end position="29"/>
    </location>
</feature>
<organism evidence="4 5">
    <name type="scientific">Homarus americanus</name>
    <name type="common">American lobster</name>
    <dbReference type="NCBI Taxonomy" id="6706"/>
    <lineage>
        <taxon>Eukaryota</taxon>
        <taxon>Metazoa</taxon>
        <taxon>Ecdysozoa</taxon>
        <taxon>Arthropoda</taxon>
        <taxon>Crustacea</taxon>
        <taxon>Multicrustacea</taxon>
        <taxon>Malacostraca</taxon>
        <taxon>Eumalacostraca</taxon>
        <taxon>Eucarida</taxon>
        <taxon>Decapoda</taxon>
        <taxon>Pleocyemata</taxon>
        <taxon>Astacidea</taxon>
        <taxon>Nephropoidea</taxon>
        <taxon>Nephropidae</taxon>
        <taxon>Homarus</taxon>
    </lineage>
</organism>
<name>A0A8J5MUV1_HOMAM</name>
<feature type="region of interest" description="Disordered" evidence="1">
    <location>
        <begin position="1078"/>
        <end position="1254"/>
    </location>
</feature>
<feature type="chain" id="PRO_5035261381" evidence="2">
    <location>
        <begin position="30"/>
        <end position="1640"/>
    </location>
</feature>
<protein>
    <submittedName>
        <fullName evidence="4">U-scoloptoxin(01)-Cw1a-like 6</fullName>
    </submittedName>
</protein>
<dbReference type="PANTHER" id="PTHR22933">
    <property type="entry name" value="FI18007P1-RELATED"/>
    <property type="match status" value="1"/>
</dbReference>
<dbReference type="SUPFAM" id="SSF57625">
    <property type="entry name" value="Invertebrate chitin-binding proteins"/>
    <property type="match status" value="2"/>
</dbReference>
<feature type="compositionally biased region" description="Polar residues" evidence="1">
    <location>
        <begin position="314"/>
        <end position="331"/>
    </location>
</feature>
<feature type="compositionally biased region" description="Polar residues" evidence="1">
    <location>
        <begin position="1278"/>
        <end position="1295"/>
    </location>
</feature>
<feature type="region of interest" description="Disordered" evidence="1">
    <location>
        <begin position="1278"/>
        <end position="1304"/>
    </location>
</feature>
<gene>
    <name evidence="4" type="ORF">Hamer_G003674</name>
</gene>
<feature type="compositionally biased region" description="Low complexity" evidence="1">
    <location>
        <begin position="413"/>
        <end position="432"/>
    </location>
</feature>
<reference evidence="4" key="1">
    <citation type="journal article" date="2021" name="Sci. Adv.">
        <title>The American lobster genome reveals insights on longevity, neural, and immune adaptations.</title>
        <authorList>
            <person name="Polinski J.M."/>
            <person name="Zimin A.V."/>
            <person name="Clark K.F."/>
            <person name="Kohn A.B."/>
            <person name="Sadowski N."/>
            <person name="Timp W."/>
            <person name="Ptitsyn A."/>
            <person name="Khanna P."/>
            <person name="Romanova D.Y."/>
            <person name="Williams P."/>
            <person name="Greenwood S.J."/>
            <person name="Moroz L.L."/>
            <person name="Walt D.R."/>
            <person name="Bodnar A.G."/>
        </authorList>
    </citation>
    <scope>NUCLEOTIDE SEQUENCE</scope>
    <source>
        <strain evidence="4">GMGI-L3</strain>
    </source>
</reference>
<dbReference type="PANTHER" id="PTHR22933:SF43">
    <property type="entry name" value="LP10131P"/>
    <property type="match status" value="1"/>
</dbReference>
<dbReference type="EMBL" id="JAHLQT010025476">
    <property type="protein sequence ID" value="KAG7164466.1"/>
    <property type="molecule type" value="Genomic_DNA"/>
</dbReference>
<feature type="region of interest" description="Disordered" evidence="1">
    <location>
        <begin position="286"/>
        <end position="305"/>
    </location>
</feature>
<dbReference type="SMART" id="SM00494">
    <property type="entry name" value="ChtBD2"/>
    <property type="match status" value="3"/>
</dbReference>
<feature type="compositionally biased region" description="Low complexity" evidence="1">
    <location>
        <begin position="1210"/>
        <end position="1243"/>
    </location>
</feature>
<feature type="compositionally biased region" description="Pro residues" evidence="1">
    <location>
        <begin position="167"/>
        <end position="191"/>
    </location>
</feature>
<feature type="region of interest" description="Disordered" evidence="1">
    <location>
        <begin position="314"/>
        <end position="432"/>
    </location>
</feature>
<feature type="region of interest" description="Disordered" evidence="1">
    <location>
        <begin position="468"/>
        <end position="506"/>
    </location>
</feature>
<evidence type="ECO:0000313" key="4">
    <source>
        <dbReference type="EMBL" id="KAG7164466.1"/>
    </source>
</evidence>
<feature type="non-terminal residue" evidence="4">
    <location>
        <position position="1640"/>
    </location>
</feature>
<feature type="compositionally biased region" description="Polar residues" evidence="1">
    <location>
        <begin position="338"/>
        <end position="353"/>
    </location>
</feature>
<feature type="compositionally biased region" description="Low complexity" evidence="1">
    <location>
        <begin position="192"/>
        <end position="214"/>
    </location>
</feature>
<keyword evidence="5" id="KW-1185">Reference proteome</keyword>
<dbReference type="InterPro" id="IPR052976">
    <property type="entry name" value="Scoloptoxin-like"/>
</dbReference>
<evidence type="ECO:0000259" key="3">
    <source>
        <dbReference type="PROSITE" id="PS50940"/>
    </source>
</evidence>
<feature type="domain" description="Chitin-binding type-2" evidence="3">
    <location>
        <begin position="611"/>
        <end position="674"/>
    </location>
</feature>
<dbReference type="Pfam" id="PF01607">
    <property type="entry name" value="CBM_14"/>
    <property type="match status" value="2"/>
</dbReference>
<sequence length="1640" mass="176913">MAMTTGWTRWSAVVVVVLTCLCLPPLAVSHTLPVMDHGEVPLTDFSCIGKIIGGYYADVFTECQMFHVCTINEKGKIHDYTFRCLAGTVFDQETRVCERSGEVNCSQSESFFHLNNDLYGPGIIPPTADSEGTPSAAKVQVLDPTVALMGASDPPTVPPATSEVTTPSPPPAAPSQPQPQPTSSPPPPVIPPGVTASTTRMSTSTSSSVTSAYSFPPLPFTVSRTSTSVSASSHVRIQTPLAQISLQQGVDHSVLPAPHLRPSLLRLAAEAQNAAQAAKILEDHNPTASPTVTAQTPANFEDVPRLSVLHLDTTTTSGAGTSHNHGGSSLIRQKRQLTPRSQNNFSPFITQEDATPLTATASTSSSQRQNIRDRTLTSTDNTRRTVSSRGRVRFRQPDSIVQPHRRNPVRGGSPSRVRQPSQVRVRQRVSSVQARQDDDSLFRVRQAFVPAVSAPRITPVPSVRVHELVSGSQQRHPVLERQSNPSVGSRQRDRVRVSRPRPTNLGQVTRHRPMVFQTFTQDSSTDSLAHHNTFIQDTVSETPPSQLADPPVTPIPPTFLTAEFPPDSHISVFDGDQATARTTDSTSTSTADFTITTTTTPSPPFVFPETSFSCLDKIPGGLYADVEAECAVFHICSVEPDSSAKDNKFVCGSGTLFDQKSRTCQTAALVDCASAASFYYLNDPLKGPVYLELETQHPEQRFDFPRILKHSSSPSSISSQRGRRSADRRVDLCSSSLPHKPQVISETKCREFVVCKLQANGTFKEMRKLCKKDYLFSPIRHKCYHANKVHCDKETKMASNSLKALNSLGGRWKRRAASLLRSRRFRRAALPPLANLVMTPGVEDARVRRALYSLAALQQWTLENAKHSTFIEVYALQTDGDGKVDHYPKKVYVDSTVLLTSPGAVQRYGYIHRKRRDVANITVAEQVLTGNTTKVEDTLAPTAVLTSSGNTEKETNVEQTDIVINTTTSVGSLTLPTIATTTISSRPTALPTVTVTKRKDTPSVVFVSSFNPAIPTAFPTFTPTTLSTFVPTTFIPRTLSTFTISPVHTSVKIPTDTATRVTVTVTTTKTIVPTSISNMHTEISPTGTAGTHSSVSLTTAFPTPSSTTRKVNSVDEVTSPPAPSAVGTTLPNTNLETTTSGTQPTSESDPISPMESPPTPPSVRESDTTVQNLIYTSSTTTSTSLEVGESPVSSPTTPPAIDTTTGIIKVTESTTSESTSTTEGGQSSSTVSTTTAAVTPSTANGTDDQNENTTVSNNITITSTTESLFSEDVQTAGSVNVSTTEAPKDTTVSDNSTTTAASPSATFDRENLPETNFTCKDKKLEQFYPDPEANCQVFHYCSPGFNKKQVLDLKFLCTGATMFDINTQNTTEIPKVNDTTSKHNWNATTSDHHHLPDPEVAAEDYNTTTTTTPTQISDTTQQSTPETTTLVDELQVTTIVPLLETTENSNPETVTVTYESLLKHQEEDVATDNEELITTTVIPTEGYITETNTPQTDTVTERDAREEISTSTMGGFDEAIVTVTEFTLEDNNDLEISTELGPIFDPETVDEAAVFNPVTEDVNDIPTTELNNVDVGTEATTLSPTVNIPQTSTDVSVSTNISAFSNHSASSETSMSSDVSVSSNVSVSTNHNGTEAEAVA</sequence>
<dbReference type="InterPro" id="IPR036508">
    <property type="entry name" value="Chitin-bd_dom_sf"/>
</dbReference>
<keyword evidence="2" id="KW-0732">Signal</keyword>
<evidence type="ECO:0000256" key="2">
    <source>
        <dbReference type="SAM" id="SignalP"/>
    </source>
</evidence>
<feature type="compositionally biased region" description="Polar residues" evidence="1">
    <location>
        <begin position="1140"/>
        <end position="1149"/>
    </location>
</feature>
<feature type="compositionally biased region" description="Polar residues" evidence="1">
    <location>
        <begin position="470"/>
        <end position="485"/>
    </location>
</feature>
<proteinExistence type="predicted"/>
<feature type="domain" description="Chitin-binding type-2" evidence="3">
    <location>
        <begin position="44"/>
        <end position="107"/>
    </location>
</feature>
<evidence type="ECO:0000313" key="5">
    <source>
        <dbReference type="Proteomes" id="UP000747542"/>
    </source>
</evidence>
<feature type="compositionally biased region" description="Polar residues" evidence="1">
    <location>
        <begin position="1078"/>
        <end position="1111"/>
    </location>
</feature>
<feature type="compositionally biased region" description="Polar residues" evidence="1">
    <location>
        <begin position="286"/>
        <end position="298"/>
    </location>
</feature>
<dbReference type="Gene3D" id="2.170.140.10">
    <property type="entry name" value="Chitin binding domain"/>
    <property type="match status" value="1"/>
</dbReference>
<feature type="domain" description="Chitin-binding type-2" evidence="3">
    <location>
        <begin position="730"/>
        <end position="793"/>
    </location>
</feature>
<dbReference type="GO" id="GO:0005576">
    <property type="term" value="C:extracellular region"/>
    <property type="evidence" value="ECO:0007669"/>
    <property type="project" value="InterPro"/>
</dbReference>
<feature type="compositionally biased region" description="Low complexity" evidence="1">
    <location>
        <begin position="354"/>
        <end position="366"/>
    </location>
</feature>
<dbReference type="InterPro" id="IPR002557">
    <property type="entry name" value="Chitin-bd_dom"/>
</dbReference>
<evidence type="ECO:0000256" key="1">
    <source>
        <dbReference type="SAM" id="MobiDB-lite"/>
    </source>
</evidence>
<dbReference type="GO" id="GO:0008061">
    <property type="term" value="F:chitin binding"/>
    <property type="evidence" value="ECO:0007669"/>
    <property type="project" value="InterPro"/>
</dbReference>
<comment type="caution">
    <text evidence="4">The sequence shown here is derived from an EMBL/GenBank/DDBJ whole genome shotgun (WGS) entry which is preliminary data.</text>
</comment>
<feature type="compositionally biased region" description="Low complexity" evidence="1">
    <location>
        <begin position="1128"/>
        <end position="1139"/>
    </location>
</feature>
<accession>A0A8J5MUV1</accession>
<feature type="region of interest" description="Disordered" evidence="1">
    <location>
        <begin position="148"/>
        <end position="214"/>
    </location>
</feature>